<dbReference type="GO" id="GO:0006508">
    <property type="term" value="P:proteolysis"/>
    <property type="evidence" value="ECO:0007669"/>
    <property type="project" value="UniProtKB-KW"/>
</dbReference>
<dbReference type="InterPro" id="IPR036157">
    <property type="entry name" value="dUTPase-like_sf"/>
</dbReference>
<dbReference type="OrthoDB" id="9900537at2759"/>
<dbReference type="InterPro" id="IPR029054">
    <property type="entry name" value="dUTPase-like"/>
</dbReference>
<dbReference type="InterPro" id="IPR001995">
    <property type="entry name" value="Peptidase_A2_cat"/>
</dbReference>
<comment type="caution">
    <text evidence="5">The sequence shown here is derived from an EMBL/GenBank/DDBJ whole genome shotgun (WGS) entry which is preliminary data.</text>
</comment>
<dbReference type="SUPFAM" id="SSF50630">
    <property type="entry name" value="Acid proteases"/>
    <property type="match status" value="1"/>
</dbReference>
<dbReference type="PANTHER" id="PTHR19422:SF123">
    <property type="entry name" value="RT1 CLASS I, LOCUS CE15"/>
    <property type="match status" value="1"/>
</dbReference>
<gene>
    <name evidence="5" type="primary">Ervk9_2</name>
    <name evidence="5" type="ORF">CAMPRO_R05875</name>
</gene>
<keyword evidence="3" id="KW-0378">Hydrolase</keyword>
<dbReference type="SUPFAM" id="SSF51283">
    <property type="entry name" value="dUTPase-like"/>
    <property type="match status" value="1"/>
</dbReference>
<keyword evidence="6" id="KW-1185">Reference proteome</keyword>
<dbReference type="GO" id="GO:0004190">
    <property type="term" value="F:aspartic-type endopeptidase activity"/>
    <property type="evidence" value="ECO:0007669"/>
    <property type="project" value="UniProtKB-KW"/>
</dbReference>
<dbReference type="Proteomes" id="UP000614027">
    <property type="component" value="Unassembled WGS sequence"/>
</dbReference>
<evidence type="ECO:0000256" key="1">
    <source>
        <dbReference type="ARBA" id="ARBA00022670"/>
    </source>
</evidence>
<dbReference type="InterPro" id="IPR051592">
    <property type="entry name" value="HERV-K_Pro_peptidase_A2"/>
</dbReference>
<evidence type="ECO:0000313" key="6">
    <source>
        <dbReference type="Proteomes" id="UP000614027"/>
    </source>
</evidence>
<evidence type="ECO:0000259" key="4">
    <source>
        <dbReference type="PROSITE" id="PS50175"/>
    </source>
</evidence>
<reference evidence="5" key="1">
    <citation type="submission" date="2019-09" db="EMBL/GenBank/DDBJ databases">
        <title>Bird 10,000 Genomes (B10K) Project - Family phase.</title>
        <authorList>
            <person name="Zhang G."/>
        </authorList>
    </citation>
    <scope>NUCLEOTIDE SEQUENCE</scope>
    <source>
        <strain evidence="5">B10K-DU-001-09</strain>
        <tissue evidence="5">Muscle</tissue>
    </source>
</reference>
<dbReference type="AlphaFoldDB" id="A0A851MQX4"/>
<evidence type="ECO:0000256" key="2">
    <source>
        <dbReference type="ARBA" id="ARBA00022750"/>
    </source>
</evidence>
<organism evidence="5 6">
    <name type="scientific">Campylorhamphus procurvoides</name>
    <dbReference type="NCBI Taxonomy" id="190295"/>
    <lineage>
        <taxon>Eukaryota</taxon>
        <taxon>Metazoa</taxon>
        <taxon>Chordata</taxon>
        <taxon>Craniata</taxon>
        <taxon>Vertebrata</taxon>
        <taxon>Euteleostomi</taxon>
        <taxon>Archelosauria</taxon>
        <taxon>Archosauria</taxon>
        <taxon>Dinosauria</taxon>
        <taxon>Saurischia</taxon>
        <taxon>Theropoda</taxon>
        <taxon>Coelurosauria</taxon>
        <taxon>Aves</taxon>
        <taxon>Neognathae</taxon>
        <taxon>Neoaves</taxon>
        <taxon>Telluraves</taxon>
        <taxon>Australaves</taxon>
        <taxon>Passeriformes</taxon>
        <taxon>Dendrocolaptidae</taxon>
        <taxon>Campylorhamphus</taxon>
    </lineage>
</organism>
<dbReference type="EMBL" id="WBMV01004360">
    <property type="protein sequence ID" value="NXC30020.1"/>
    <property type="molecule type" value="Genomic_DNA"/>
</dbReference>
<evidence type="ECO:0000313" key="5">
    <source>
        <dbReference type="EMBL" id="NXC30020.1"/>
    </source>
</evidence>
<name>A0A851MQX4_9DEND</name>
<dbReference type="Pfam" id="PF00692">
    <property type="entry name" value="dUTPase"/>
    <property type="match status" value="1"/>
</dbReference>
<dbReference type="PROSITE" id="PS50175">
    <property type="entry name" value="ASP_PROT_RETROV"/>
    <property type="match status" value="1"/>
</dbReference>
<dbReference type="InterPro" id="IPR033704">
    <property type="entry name" value="dUTPase_trimeric"/>
</dbReference>
<accession>A0A851MQX4</accession>
<dbReference type="CDD" id="cd07557">
    <property type="entry name" value="trimeric_dUTPase"/>
    <property type="match status" value="1"/>
</dbReference>
<keyword evidence="2" id="KW-0064">Aspartyl protease</keyword>
<dbReference type="PANTHER" id="PTHR19422">
    <property type="entry name" value="GAG RETROVIRAL POLYPROTEIN"/>
    <property type="match status" value="1"/>
</dbReference>
<evidence type="ECO:0000256" key="3">
    <source>
        <dbReference type="ARBA" id="ARBA00022801"/>
    </source>
</evidence>
<dbReference type="Gene3D" id="2.40.70.10">
    <property type="entry name" value="Acid Proteases"/>
    <property type="match status" value="1"/>
</dbReference>
<protein>
    <submittedName>
        <fullName evidence="5">POK9 protein</fullName>
    </submittedName>
</protein>
<dbReference type="InterPro" id="IPR021109">
    <property type="entry name" value="Peptidase_aspartic_dom_sf"/>
</dbReference>
<sequence>GSLGLDLAAAVTVTLTSTAPQKIPTTTFGPLHPQKIVGALLIGRSSSGLHGLCVLPGVIDADYCGQICVVAYPIQPPLIVQKGTRIAQLVLLSRHPATPTPVDSDRKDQGFGSTGNYVVNLVQQLSSRPQITVIAKQRAQTQKFHMLCDTGADVTILA</sequence>
<feature type="non-terminal residue" evidence="5">
    <location>
        <position position="158"/>
    </location>
</feature>
<feature type="non-terminal residue" evidence="5">
    <location>
        <position position="1"/>
    </location>
</feature>
<dbReference type="Gene3D" id="2.70.40.10">
    <property type="match status" value="1"/>
</dbReference>
<proteinExistence type="predicted"/>
<keyword evidence="1" id="KW-0645">Protease</keyword>
<feature type="domain" description="Peptidase A2" evidence="4">
    <location>
        <begin position="144"/>
        <end position="158"/>
    </location>
</feature>